<dbReference type="CDD" id="cd04852">
    <property type="entry name" value="Peptidases_S8_3"/>
    <property type="match status" value="1"/>
</dbReference>
<dbReference type="InterPro" id="IPR041469">
    <property type="entry name" value="Subtilisin-like_FN3"/>
</dbReference>
<comment type="caution">
    <text evidence="10">Lacks conserved residue(s) required for the propagation of feature annotation.</text>
</comment>
<dbReference type="GO" id="GO:0006508">
    <property type="term" value="P:proteolysis"/>
    <property type="evidence" value="ECO:0007669"/>
    <property type="project" value="UniProtKB-KW"/>
</dbReference>
<evidence type="ECO:0000256" key="9">
    <source>
        <dbReference type="ARBA" id="ARBA00022825"/>
    </source>
</evidence>
<dbReference type="CDD" id="cd02120">
    <property type="entry name" value="PA_subtilisin_like"/>
    <property type="match status" value="1"/>
</dbReference>
<name>A0A2N9IDY8_FAGSY</name>
<dbReference type="InterPro" id="IPR015500">
    <property type="entry name" value="Peptidase_S8_subtilisin-rel"/>
</dbReference>
<dbReference type="InterPro" id="IPR037045">
    <property type="entry name" value="S8pro/Inhibitor_I9_sf"/>
</dbReference>
<dbReference type="AlphaFoldDB" id="A0A2N9IDY8"/>
<evidence type="ECO:0000256" key="5">
    <source>
        <dbReference type="ARBA" id="ARBA00022525"/>
    </source>
</evidence>
<dbReference type="GO" id="GO:0009610">
    <property type="term" value="P:response to symbiotic fungus"/>
    <property type="evidence" value="ECO:0007669"/>
    <property type="project" value="UniProtKB-ARBA"/>
</dbReference>
<keyword evidence="6" id="KW-0645">Protease</keyword>
<keyword evidence="9" id="KW-0720">Serine protease</keyword>
<dbReference type="Pfam" id="PF05922">
    <property type="entry name" value="Inhibitor_I9"/>
    <property type="match status" value="1"/>
</dbReference>
<reference evidence="14" key="1">
    <citation type="submission" date="2018-02" db="EMBL/GenBank/DDBJ databases">
        <authorList>
            <person name="Cohen D.B."/>
            <person name="Kent A.D."/>
        </authorList>
    </citation>
    <scope>NUCLEOTIDE SEQUENCE</scope>
</reference>
<evidence type="ECO:0000256" key="1">
    <source>
        <dbReference type="ARBA" id="ARBA00002076"/>
    </source>
</evidence>
<dbReference type="Gene3D" id="3.30.70.80">
    <property type="entry name" value="Peptidase S8 propeptide/proteinase inhibitor I9"/>
    <property type="match status" value="1"/>
</dbReference>
<comment type="similarity">
    <text evidence="3 10">Belongs to the peptidase S8 family.</text>
</comment>
<dbReference type="GO" id="GO:0004252">
    <property type="term" value="F:serine-type endopeptidase activity"/>
    <property type="evidence" value="ECO:0007669"/>
    <property type="project" value="InterPro"/>
</dbReference>
<evidence type="ECO:0000259" key="11">
    <source>
        <dbReference type="Pfam" id="PF00082"/>
    </source>
</evidence>
<dbReference type="Pfam" id="PF17766">
    <property type="entry name" value="fn3_6"/>
    <property type="match status" value="1"/>
</dbReference>
<evidence type="ECO:0000256" key="6">
    <source>
        <dbReference type="ARBA" id="ARBA00022670"/>
    </source>
</evidence>
<dbReference type="Gene3D" id="3.50.30.30">
    <property type="match status" value="1"/>
</dbReference>
<proteinExistence type="inferred from homology"/>
<dbReference type="Pfam" id="PF00082">
    <property type="entry name" value="Peptidase_S8"/>
    <property type="match status" value="1"/>
</dbReference>
<comment type="subcellular location">
    <subcellularLocation>
        <location evidence="2">Secreted</location>
        <location evidence="2">Extracellular space</location>
        <location evidence="2">Apoplast</location>
    </subcellularLocation>
</comment>
<dbReference type="InterPro" id="IPR010259">
    <property type="entry name" value="S8pro/Inhibitor_I9"/>
</dbReference>
<dbReference type="InterPro" id="IPR000209">
    <property type="entry name" value="Peptidase_S8/S53_dom"/>
</dbReference>
<comment type="function">
    <text evidence="1">Required for arbuscular mycorrhiza (AM) development during AM symbiosis with AM fungi (e.g. Glomeromycota intraradices).</text>
</comment>
<keyword evidence="8" id="KW-0378">Hydrolase</keyword>
<dbReference type="InterPro" id="IPR036852">
    <property type="entry name" value="Peptidase_S8/S53_dom_sf"/>
</dbReference>
<feature type="domain" description="Subtilisin-like protease fibronectin type-III" evidence="13">
    <location>
        <begin position="539"/>
        <end position="634"/>
    </location>
</feature>
<keyword evidence="5" id="KW-0964">Secreted</keyword>
<evidence type="ECO:0000256" key="7">
    <source>
        <dbReference type="ARBA" id="ARBA00022729"/>
    </source>
</evidence>
<keyword evidence="7" id="KW-0732">Signal</keyword>
<dbReference type="SUPFAM" id="SSF52743">
    <property type="entry name" value="Subtilisin-like"/>
    <property type="match status" value="1"/>
</dbReference>
<keyword evidence="4" id="KW-0052">Apoplast</keyword>
<evidence type="ECO:0000313" key="14">
    <source>
        <dbReference type="EMBL" id="SPD22658.1"/>
    </source>
</evidence>
<dbReference type="PROSITE" id="PS51892">
    <property type="entry name" value="SUBTILASE"/>
    <property type="match status" value="1"/>
</dbReference>
<feature type="domain" description="Inhibitor I9" evidence="12">
    <location>
        <begin position="5"/>
        <end position="46"/>
    </location>
</feature>
<dbReference type="GO" id="GO:0048046">
    <property type="term" value="C:apoplast"/>
    <property type="evidence" value="ECO:0007669"/>
    <property type="project" value="UniProtKB-SubCell"/>
</dbReference>
<evidence type="ECO:0000259" key="13">
    <source>
        <dbReference type="Pfam" id="PF17766"/>
    </source>
</evidence>
<dbReference type="FunFam" id="3.50.30.30:FF:000005">
    <property type="entry name" value="subtilisin-like protease SBT1.5"/>
    <property type="match status" value="1"/>
</dbReference>
<evidence type="ECO:0000256" key="8">
    <source>
        <dbReference type="ARBA" id="ARBA00022801"/>
    </source>
</evidence>
<evidence type="ECO:0000256" key="2">
    <source>
        <dbReference type="ARBA" id="ARBA00004271"/>
    </source>
</evidence>
<gene>
    <name evidence="14" type="ORF">FSB_LOCUS50540</name>
</gene>
<organism evidence="14">
    <name type="scientific">Fagus sylvatica</name>
    <name type="common">Beechnut</name>
    <dbReference type="NCBI Taxonomy" id="28930"/>
    <lineage>
        <taxon>Eukaryota</taxon>
        <taxon>Viridiplantae</taxon>
        <taxon>Streptophyta</taxon>
        <taxon>Embryophyta</taxon>
        <taxon>Tracheophyta</taxon>
        <taxon>Spermatophyta</taxon>
        <taxon>Magnoliopsida</taxon>
        <taxon>eudicotyledons</taxon>
        <taxon>Gunneridae</taxon>
        <taxon>Pentapetalae</taxon>
        <taxon>rosids</taxon>
        <taxon>fabids</taxon>
        <taxon>Fagales</taxon>
        <taxon>Fagaceae</taxon>
        <taxon>Fagus</taxon>
    </lineage>
</organism>
<dbReference type="EMBL" id="OIVN01005475">
    <property type="protein sequence ID" value="SPD22658.1"/>
    <property type="molecule type" value="Genomic_DNA"/>
</dbReference>
<protein>
    <recommendedName>
        <fullName evidence="15">Subtilisin-like protease fibronectin type-III domain-containing protein</fullName>
    </recommendedName>
</protein>
<evidence type="ECO:0000259" key="12">
    <source>
        <dbReference type="Pfam" id="PF05922"/>
    </source>
</evidence>
<dbReference type="Gene3D" id="2.60.40.2310">
    <property type="match status" value="1"/>
</dbReference>
<dbReference type="InterPro" id="IPR034197">
    <property type="entry name" value="Peptidases_S8_3"/>
</dbReference>
<dbReference type="InterPro" id="IPR045051">
    <property type="entry name" value="SBT"/>
</dbReference>
<accession>A0A2N9IDY8</accession>
<dbReference type="FunFam" id="2.60.40.2310:FF:000001">
    <property type="entry name" value="Subtilisin-like protease SBT1.5"/>
    <property type="match status" value="1"/>
</dbReference>
<dbReference type="PRINTS" id="PR00723">
    <property type="entry name" value="SUBTILISIN"/>
</dbReference>
<evidence type="ECO:0000256" key="4">
    <source>
        <dbReference type="ARBA" id="ARBA00022523"/>
    </source>
</evidence>
<dbReference type="Gene3D" id="3.40.50.200">
    <property type="entry name" value="Peptidase S8/S53 domain"/>
    <property type="match status" value="2"/>
</dbReference>
<feature type="domain" description="Peptidase S8/S53" evidence="11">
    <location>
        <begin position="72"/>
        <end position="420"/>
    </location>
</feature>
<sequence length="646" mass="68747">MASDLMVYSYKHGFSGFAAKLTKSQAQKLAELPGVVRVIPNSLHKLQTTRSWDFLGLSSHSPNNILHNSNMGDGVIIGVFDTGLWPESRVFRDEGLGPVPSRWKGACKSGDKFNATTHCNKKVIGARWYINGFLAEYGQPLNTSEGQEYLSPRDANGHGTHTASTAGGSFVGNVSYKGLGSGSVRGGAPHAHLAIYKVCWDVLGGQCASADILKAFDDAIHDGVDVLSLSIGSSIPLFSDVDERDGIATGSFHAVARGITVGQAIFTGKEIGFTGLVYPESSTDFDPKAAGICEVLLLNNISVSGKVVLCFTSMTRRTAMLVASEIVQEAGGVGLIVAKNPNDALYSCDGDFPCIEVDYEIGTKILFYIRSTRSPLVKLSPSKTIVGKPVSPKVAYFSSRGPNSIAPAILKPDITAPGVNILAATSPLDLLGIVALVKALHPNWSPAAIKSALITTAWQTDPSGLPIFAEGSPQKLANPFDFGGGIVNPNGAADPGLVYDMGTTDYIHYLCAMAYNNSAISRLTLQSIVCPSTKLSILDVNLPSITIPSLRNSTTITRTITNVGALKTKYRVVIEPPIGIMVSVNPDVLVFNSTIKKISFKVTISTTHKVNTGYYIGSLTWTNGVHAVRSPLSVRTELLQSYADDY</sequence>
<evidence type="ECO:0008006" key="15">
    <source>
        <dbReference type="Google" id="ProtNLM"/>
    </source>
</evidence>
<evidence type="ECO:0000256" key="3">
    <source>
        <dbReference type="ARBA" id="ARBA00011073"/>
    </source>
</evidence>
<dbReference type="PANTHER" id="PTHR10795">
    <property type="entry name" value="PROPROTEIN CONVERTASE SUBTILISIN/KEXIN"/>
    <property type="match status" value="1"/>
</dbReference>
<evidence type="ECO:0000256" key="10">
    <source>
        <dbReference type="PROSITE-ProRule" id="PRU01240"/>
    </source>
</evidence>